<reference evidence="2" key="1">
    <citation type="journal article" date="2020" name="Stud. Mycol.">
        <title>101 Dothideomycetes genomes: a test case for predicting lifestyles and emergence of pathogens.</title>
        <authorList>
            <person name="Haridas S."/>
            <person name="Albert R."/>
            <person name="Binder M."/>
            <person name="Bloem J."/>
            <person name="Labutti K."/>
            <person name="Salamov A."/>
            <person name="Andreopoulos B."/>
            <person name="Baker S."/>
            <person name="Barry K."/>
            <person name="Bills G."/>
            <person name="Bluhm B."/>
            <person name="Cannon C."/>
            <person name="Castanera R."/>
            <person name="Culley D."/>
            <person name="Daum C."/>
            <person name="Ezra D."/>
            <person name="Gonzalez J."/>
            <person name="Henrissat B."/>
            <person name="Kuo A."/>
            <person name="Liang C."/>
            <person name="Lipzen A."/>
            <person name="Lutzoni F."/>
            <person name="Magnuson J."/>
            <person name="Mondo S."/>
            <person name="Nolan M."/>
            <person name="Ohm R."/>
            <person name="Pangilinan J."/>
            <person name="Park H.-J."/>
            <person name="Ramirez L."/>
            <person name="Alfaro M."/>
            <person name="Sun H."/>
            <person name="Tritt A."/>
            <person name="Yoshinaga Y."/>
            <person name="Zwiers L.-H."/>
            <person name="Turgeon B."/>
            <person name="Goodwin S."/>
            <person name="Spatafora J."/>
            <person name="Crous P."/>
            <person name="Grigoriev I."/>
        </authorList>
    </citation>
    <scope>NUCLEOTIDE SEQUENCE</scope>
    <source>
        <strain evidence="2">CBS 122368</strain>
    </source>
</reference>
<dbReference type="GeneID" id="54574641"/>
<protein>
    <submittedName>
        <fullName evidence="2">Uncharacterized protein</fullName>
    </submittedName>
</protein>
<accession>A0A6A6IL39</accession>
<evidence type="ECO:0000313" key="2">
    <source>
        <dbReference type="EMBL" id="KAF2250562.1"/>
    </source>
</evidence>
<proteinExistence type="predicted"/>
<keyword evidence="3" id="KW-1185">Reference proteome</keyword>
<feature type="region of interest" description="Disordered" evidence="1">
    <location>
        <begin position="124"/>
        <end position="194"/>
    </location>
</feature>
<evidence type="ECO:0000313" key="3">
    <source>
        <dbReference type="Proteomes" id="UP000800094"/>
    </source>
</evidence>
<dbReference type="OrthoDB" id="4738706at2759"/>
<feature type="compositionally biased region" description="Polar residues" evidence="1">
    <location>
        <begin position="154"/>
        <end position="175"/>
    </location>
</feature>
<feature type="compositionally biased region" description="Basic residues" evidence="1">
    <location>
        <begin position="1"/>
        <end position="14"/>
    </location>
</feature>
<gene>
    <name evidence="2" type="ORF">BU26DRAFT_266086</name>
</gene>
<organism evidence="2 3">
    <name type="scientific">Trematosphaeria pertusa</name>
    <dbReference type="NCBI Taxonomy" id="390896"/>
    <lineage>
        <taxon>Eukaryota</taxon>
        <taxon>Fungi</taxon>
        <taxon>Dikarya</taxon>
        <taxon>Ascomycota</taxon>
        <taxon>Pezizomycotina</taxon>
        <taxon>Dothideomycetes</taxon>
        <taxon>Pleosporomycetidae</taxon>
        <taxon>Pleosporales</taxon>
        <taxon>Massarineae</taxon>
        <taxon>Trematosphaeriaceae</taxon>
        <taxon>Trematosphaeria</taxon>
    </lineage>
</organism>
<sequence length="419" mass="45878">MRIRRALPKAKRGPKAGASQAREIEQWNDIYRTLFGHDVELPSFYEDDDIARSIDPERQDEYRSRLLQTLRRQLPESQWEEVLLYHFNSIVLAEAELLKQRLSPEKEARSTRILLSRPISVGRPRRTSRNIETGAGTQRTGSATVTSREEDPGQSESTAIDIPSTCSTDSRSAPSENIGECGAPPAFDDGVDPEDWTSLLVESSYDSAMNDSINYTEEPQFLAQGYDHPSMIGYINSAPYTGAVPKDGIEPYLASNISMPAMRDAFDTLPPLLPGPPPQPAIRIVQTEMTAASSVKRRKLEMEELWQSVAAVDQFTMALAPESRKTGPSSNDLPRPRDVIDPLYAPTQLPAGGEIDPLEGLDLSQCGGGHCEFSGGLATAHPGNPNSSDSSVTALDDMELCGELTFADLDSLFNSYGSA</sequence>
<dbReference type="Proteomes" id="UP000800094">
    <property type="component" value="Unassembled WGS sequence"/>
</dbReference>
<feature type="region of interest" description="Disordered" evidence="1">
    <location>
        <begin position="1"/>
        <end position="20"/>
    </location>
</feature>
<dbReference type="AlphaFoldDB" id="A0A6A6IL39"/>
<dbReference type="EMBL" id="ML987193">
    <property type="protein sequence ID" value="KAF2250562.1"/>
    <property type="molecule type" value="Genomic_DNA"/>
</dbReference>
<name>A0A6A6IL39_9PLEO</name>
<dbReference type="RefSeq" id="XP_033685566.1">
    <property type="nucleotide sequence ID" value="XM_033821311.1"/>
</dbReference>
<feature type="compositionally biased region" description="Polar residues" evidence="1">
    <location>
        <begin position="135"/>
        <end position="146"/>
    </location>
</feature>
<evidence type="ECO:0000256" key="1">
    <source>
        <dbReference type="SAM" id="MobiDB-lite"/>
    </source>
</evidence>